<evidence type="ECO:0000256" key="4">
    <source>
        <dbReference type="ARBA" id="ARBA00023136"/>
    </source>
</evidence>
<dbReference type="SUPFAM" id="SSF103473">
    <property type="entry name" value="MFS general substrate transporter"/>
    <property type="match status" value="1"/>
</dbReference>
<dbReference type="PANTHER" id="PTHR21576:SF73">
    <property type="entry name" value="F1C9.29 PROTEIN-RELATED"/>
    <property type="match status" value="1"/>
</dbReference>
<sequence length="393" mass="43689">MGKKNIVKKGVPSHLYWQQWVDLLQHSCTGFVCSKLPQEPRINSWDLEGLCWIELCNLNQIYIVIHTPDHASLIFMVAVGPTMVFIALMFIVRPVGGLRQVRPSNTSFMFIYSVCLILAAYYASGGSSGLELHCDHLIHCRASLSPHSSSGDSFLANLFVMQPHQTKSTSCPCLKKKRPINQDLLMGLFLVRRRMRSPSKWTFFWKGPDEVDSLPTPERQKRIAELQVKLFQAAAVGAVRVKRRKGTHRGEGFTLTQALIKADFWLIFLSPLLGSGTGLTVIDNLGQMSQSLGYDETHVFVSMISIWNFLGRVAGGCFSEIIVSFVSGSGSNGNRSFLLCYGLAWSNARRDLLVGLGYGTHWAIVPAAASELFGLKNFGALYNFLTVANQQVH</sequence>
<evidence type="ECO:0000256" key="2">
    <source>
        <dbReference type="ARBA" id="ARBA00022692"/>
    </source>
</evidence>
<feature type="transmembrane region" description="Helical" evidence="5">
    <location>
        <begin position="73"/>
        <end position="92"/>
    </location>
</feature>
<organism evidence="7 8">
    <name type="scientific">Iris pallida</name>
    <name type="common">Sweet iris</name>
    <dbReference type="NCBI Taxonomy" id="29817"/>
    <lineage>
        <taxon>Eukaryota</taxon>
        <taxon>Viridiplantae</taxon>
        <taxon>Streptophyta</taxon>
        <taxon>Embryophyta</taxon>
        <taxon>Tracheophyta</taxon>
        <taxon>Spermatophyta</taxon>
        <taxon>Magnoliopsida</taxon>
        <taxon>Liliopsida</taxon>
        <taxon>Asparagales</taxon>
        <taxon>Iridaceae</taxon>
        <taxon>Iridoideae</taxon>
        <taxon>Irideae</taxon>
        <taxon>Iris</taxon>
    </lineage>
</organism>
<keyword evidence="4 5" id="KW-0472">Membrane</keyword>
<dbReference type="PANTHER" id="PTHR21576">
    <property type="entry name" value="UNCHARACTERIZED NODULIN-LIKE PROTEIN"/>
    <property type="match status" value="1"/>
</dbReference>
<dbReference type="InterPro" id="IPR010658">
    <property type="entry name" value="Nodulin-like"/>
</dbReference>
<name>A0AAX6HGD7_IRIPA</name>
<reference evidence="7" key="1">
    <citation type="journal article" date="2023" name="GigaByte">
        <title>Genome assembly of the bearded iris, Iris pallida Lam.</title>
        <authorList>
            <person name="Bruccoleri R.E."/>
            <person name="Oakeley E.J."/>
            <person name="Faust A.M.E."/>
            <person name="Altorfer M."/>
            <person name="Dessus-Babus S."/>
            <person name="Burckhardt D."/>
            <person name="Oertli M."/>
            <person name="Naumann U."/>
            <person name="Petersen F."/>
            <person name="Wong J."/>
        </authorList>
    </citation>
    <scope>NUCLEOTIDE SEQUENCE</scope>
    <source>
        <strain evidence="7">GSM-AAB239-AS_SAM_17_03QT</strain>
    </source>
</reference>
<comment type="caution">
    <text evidence="7">The sequence shown here is derived from an EMBL/GenBank/DDBJ whole genome shotgun (WGS) entry which is preliminary data.</text>
</comment>
<comment type="subcellular location">
    <subcellularLocation>
        <location evidence="1">Membrane</location>
        <topology evidence="1">Multi-pass membrane protein</topology>
    </subcellularLocation>
</comment>
<dbReference type="GO" id="GO:0016020">
    <property type="term" value="C:membrane"/>
    <property type="evidence" value="ECO:0007669"/>
    <property type="project" value="UniProtKB-SubCell"/>
</dbReference>
<dbReference type="Proteomes" id="UP001140949">
    <property type="component" value="Unassembled WGS sequence"/>
</dbReference>
<keyword evidence="3 5" id="KW-1133">Transmembrane helix</keyword>
<feature type="transmembrane region" description="Helical" evidence="5">
    <location>
        <begin position="104"/>
        <end position="123"/>
    </location>
</feature>
<keyword evidence="2 5" id="KW-0812">Transmembrane</keyword>
<evidence type="ECO:0000256" key="1">
    <source>
        <dbReference type="ARBA" id="ARBA00004141"/>
    </source>
</evidence>
<dbReference type="AlphaFoldDB" id="A0AAX6HGD7"/>
<evidence type="ECO:0000256" key="3">
    <source>
        <dbReference type="ARBA" id="ARBA00022989"/>
    </source>
</evidence>
<evidence type="ECO:0000259" key="6">
    <source>
        <dbReference type="Pfam" id="PF06813"/>
    </source>
</evidence>
<evidence type="ECO:0000256" key="5">
    <source>
        <dbReference type="SAM" id="Phobius"/>
    </source>
</evidence>
<dbReference type="EMBL" id="JANAVB010009596">
    <property type="protein sequence ID" value="KAJ6840106.1"/>
    <property type="molecule type" value="Genomic_DNA"/>
</dbReference>
<reference evidence="7" key="2">
    <citation type="submission" date="2023-04" db="EMBL/GenBank/DDBJ databases">
        <authorList>
            <person name="Bruccoleri R.E."/>
            <person name="Oakeley E.J."/>
            <person name="Faust A.-M."/>
            <person name="Dessus-Babus S."/>
            <person name="Altorfer M."/>
            <person name="Burckhardt D."/>
            <person name="Oertli M."/>
            <person name="Naumann U."/>
            <person name="Petersen F."/>
            <person name="Wong J."/>
        </authorList>
    </citation>
    <scope>NUCLEOTIDE SEQUENCE</scope>
    <source>
        <strain evidence="7">GSM-AAB239-AS_SAM_17_03QT</strain>
        <tissue evidence="7">Leaf</tissue>
    </source>
</reference>
<keyword evidence="8" id="KW-1185">Reference proteome</keyword>
<accession>A0AAX6HGD7</accession>
<protein>
    <recommendedName>
        <fullName evidence="6">Nodulin-like domain-containing protein</fullName>
    </recommendedName>
</protein>
<evidence type="ECO:0000313" key="8">
    <source>
        <dbReference type="Proteomes" id="UP001140949"/>
    </source>
</evidence>
<proteinExistence type="predicted"/>
<gene>
    <name evidence="7" type="ORF">M6B38_312710</name>
</gene>
<dbReference type="Pfam" id="PF06813">
    <property type="entry name" value="Nodulin-like"/>
    <property type="match status" value="1"/>
</dbReference>
<dbReference type="InterPro" id="IPR036259">
    <property type="entry name" value="MFS_trans_sf"/>
</dbReference>
<evidence type="ECO:0000313" key="7">
    <source>
        <dbReference type="EMBL" id="KAJ6840106.1"/>
    </source>
</evidence>
<feature type="domain" description="Nodulin-like" evidence="6">
    <location>
        <begin position="59"/>
        <end position="122"/>
    </location>
</feature>